<dbReference type="Gene3D" id="1.10.1020.10">
    <property type="entry name" value="Adenine-specific Methyltransferase, Domain 2"/>
    <property type="match status" value="1"/>
</dbReference>
<evidence type="ECO:0000256" key="4">
    <source>
        <dbReference type="ARBA" id="ARBA00022679"/>
    </source>
</evidence>
<dbReference type="EC" id="2.1.1.72" evidence="2 7"/>
<dbReference type="InterPro" id="IPR029063">
    <property type="entry name" value="SAM-dependent_MTases_sf"/>
</dbReference>
<evidence type="ECO:0000256" key="5">
    <source>
        <dbReference type="ARBA" id="ARBA00022691"/>
    </source>
</evidence>
<dbReference type="GO" id="GO:0043565">
    <property type="term" value="F:sequence-specific DNA binding"/>
    <property type="evidence" value="ECO:0007669"/>
    <property type="project" value="TreeGrafter"/>
</dbReference>
<keyword evidence="3 7" id="KW-0489">Methyltransferase</keyword>
<proteinExistence type="inferred from homology"/>
<dbReference type="EMBL" id="CP059075">
    <property type="protein sequence ID" value="QRE04095.1"/>
    <property type="molecule type" value="Genomic_DNA"/>
</dbReference>
<accession>A0A7U2NFK1</accession>
<dbReference type="RefSeq" id="WP_063742574.1">
    <property type="nucleotide sequence ID" value="NZ_CP059075.1"/>
</dbReference>
<comment type="catalytic activity">
    <reaction evidence="6 7">
        <text>a 2'-deoxyadenosine in DNA + S-adenosyl-L-methionine = an N(6)-methyl-2'-deoxyadenosine in DNA + S-adenosyl-L-homocysteine + H(+)</text>
        <dbReference type="Rhea" id="RHEA:15197"/>
        <dbReference type="Rhea" id="RHEA-COMP:12418"/>
        <dbReference type="Rhea" id="RHEA-COMP:12419"/>
        <dbReference type="ChEBI" id="CHEBI:15378"/>
        <dbReference type="ChEBI" id="CHEBI:57856"/>
        <dbReference type="ChEBI" id="CHEBI:59789"/>
        <dbReference type="ChEBI" id="CHEBI:90615"/>
        <dbReference type="ChEBI" id="CHEBI:90616"/>
        <dbReference type="EC" id="2.1.1.72"/>
    </reaction>
</comment>
<name>A0A7U2NFK1_FLAPS</name>
<evidence type="ECO:0000256" key="1">
    <source>
        <dbReference type="ARBA" id="ARBA00006594"/>
    </source>
</evidence>
<keyword evidence="5 7" id="KW-0949">S-adenosyl-L-methionine</keyword>
<evidence type="ECO:0000313" key="9">
    <source>
        <dbReference type="Proteomes" id="UP000596329"/>
    </source>
</evidence>
<evidence type="ECO:0000256" key="7">
    <source>
        <dbReference type="RuleBase" id="RU361257"/>
    </source>
</evidence>
<evidence type="ECO:0000313" key="8">
    <source>
        <dbReference type="EMBL" id="QRE04095.1"/>
    </source>
</evidence>
<dbReference type="GO" id="GO:0006298">
    <property type="term" value="P:mismatch repair"/>
    <property type="evidence" value="ECO:0007669"/>
    <property type="project" value="TreeGrafter"/>
</dbReference>
<dbReference type="GO" id="GO:0032259">
    <property type="term" value="P:methylation"/>
    <property type="evidence" value="ECO:0007669"/>
    <property type="project" value="UniProtKB-KW"/>
</dbReference>
<dbReference type="Proteomes" id="UP000596329">
    <property type="component" value="Chromosome"/>
</dbReference>
<dbReference type="SUPFAM" id="SSF53335">
    <property type="entry name" value="S-adenosyl-L-methionine-dependent methyltransferases"/>
    <property type="match status" value="1"/>
</dbReference>
<dbReference type="PIRSF" id="PIRSF000398">
    <property type="entry name" value="M_m6A_EcoRV"/>
    <property type="match status" value="1"/>
</dbReference>
<dbReference type="PRINTS" id="PR00505">
    <property type="entry name" value="D12N6MTFRASE"/>
</dbReference>
<dbReference type="PANTHER" id="PTHR30481">
    <property type="entry name" value="DNA ADENINE METHYLASE"/>
    <property type="match status" value="1"/>
</dbReference>
<dbReference type="REBASE" id="494052">
    <property type="entry name" value="M.FpsR7ORF360P"/>
</dbReference>
<gene>
    <name evidence="8" type="ORF">H0H26_00360</name>
</gene>
<dbReference type="AlphaFoldDB" id="A0A7U2NFK1"/>
<dbReference type="Gene3D" id="3.40.50.150">
    <property type="entry name" value="Vaccinia Virus protein VP39"/>
    <property type="match status" value="1"/>
</dbReference>
<dbReference type="GO" id="GO:0009007">
    <property type="term" value="F:site-specific DNA-methyltransferase (adenine-specific) activity"/>
    <property type="evidence" value="ECO:0007669"/>
    <property type="project" value="UniProtKB-UniRule"/>
</dbReference>
<evidence type="ECO:0000256" key="6">
    <source>
        <dbReference type="ARBA" id="ARBA00047942"/>
    </source>
</evidence>
<dbReference type="InterPro" id="IPR023095">
    <property type="entry name" value="Ade_MeTrfase_dom_2"/>
</dbReference>
<dbReference type="GO" id="GO:1904047">
    <property type="term" value="F:S-adenosyl-L-methionine binding"/>
    <property type="evidence" value="ECO:0007669"/>
    <property type="project" value="TreeGrafter"/>
</dbReference>
<dbReference type="NCBIfam" id="TIGR00571">
    <property type="entry name" value="dam"/>
    <property type="match status" value="1"/>
</dbReference>
<dbReference type="InterPro" id="IPR012263">
    <property type="entry name" value="M_m6A_EcoRV"/>
</dbReference>
<reference evidence="8 9" key="1">
    <citation type="submission" date="2020-07" db="EMBL/GenBank/DDBJ databases">
        <title>Genomic characterization of Flavobacterium psychrophilum strains.</title>
        <authorList>
            <person name="Castillo D."/>
            <person name="Jorgensen J."/>
            <person name="Middelboe M."/>
        </authorList>
    </citation>
    <scope>NUCLEOTIDE SEQUENCE [LARGE SCALE GENOMIC DNA]</scope>
    <source>
        <strain evidence="8 9">FPS-R7</strain>
    </source>
</reference>
<keyword evidence="4 7" id="KW-0808">Transferase</keyword>
<protein>
    <recommendedName>
        <fullName evidence="2 7">Site-specific DNA-methyltransferase (adenine-specific)</fullName>
        <ecNumber evidence="2 7">2.1.1.72</ecNumber>
    </recommendedName>
</protein>
<dbReference type="InterPro" id="IPR012327">
    <property type="entry name" value="MeTrfase_D12"/>
</dbReference>
<evidence type="ECO:0000256" key="3">
    <source>
        <dbReference type="ARBA" id="ARBA00022603"/>
    </source>
</evidence>
<evidence type="ECO:0000256" key="2">
    <source>
        <dbReference type="ARBA" id="ARBA00011900"/>
    </source>
</evidence>
<organism evidence="8 9">
    <name type="scientific">Flavobacterium psychrophilum</name>
    <dbReference type="NCBI Taxonomy" id="96345"/>
    <lineage>
        <taxon>Bacteria</taxon>
        <taxon>Pseudomonadati</taxon>
        <taxon>Bacteroidota</taxon>
        <taxon>Flavobacteriia</taxon>
        <taxon>Flavobacteriales</taxon>
        <taxon>Flavobacteriaceae</taxon>
        <taxon>Flavobacterium</taxon>
    </lineage>
</organism>
<dbReference type="Pfam" id="PF02086">
    <property type="entry name" value="MethyltransfD12"/>
    <property type="match status" value="1"/>
</dbReference>
<dbReference type="PROSITE" id="PS00092">
    <property type="entry name" value="N6_MTASE"/>
    <property type="match status" value="1"/>
</dbReference>
<dbReference type="GO" id="GO:0009307">
    <property type="term" value="P:DNA restriction-modification system"/>
    <property type="evidence" value="ECO:0007669"/>
    <property type="project" value="InterPro"/>
</dbReference>
<sequence length="303" mass="35670">MEVLNRKLLNNIKSPLNYIGGKAKILKQILPLFPSEIDNFIDLFAGGCNVGMNVDAQKIYFNDNLTYLIEMYKAFQENDLDTTIQHIENRINEFKLSLTNEEGYKEMRKKYNEQKNPTDLFVLIAFSFNHQIRFNNSHEFNNPFGKERSSFNASMRQNLEKFIIRIKETNIDEVNVCFNNFDFSFLNNNDFVYCDPPYLITTGTYNDGKRGFKGWTEIEEKQLLKQLDYLDNNNIKFALSNVLDHKGKSNDILKYWVASNPNYKINFIDFHYSNSNYQTLNRDKNSSIEVLKKYKLNFSICLN</sequence>
<comment type="similarity">
    <text evidence="1 7">Belongs to the N(4)/N(6)-methyltransferase family.</text>
</comment>
<dbReference type="PANTHER" id="PTHR30481:SF3">
    <property type="entry name" value="DNA ADENINE METHYLASE"/>
    <property type="match status" value="1"/>
</dbReference>
<dbReference type="InterPro" id="IPR002052">
    <property type="entry name" value="DNA_methylase_N6_adenine_CS"/>
</dbReference>